<reference evidence="2" key="1">
    <citation type="journal article" date="2012" name="Nat. Biotechnol.">
        <title>Reference genome sequence of the model plant Setaria.</title>
        <authorList>
            <person name="Bennetzen J.L."/>
            <person name="Schmutz J."/>
            <person name="Wang H."/>
            <person name="Percifield R."/>
            <person name="Hawkins J."/>
            <person name="Pontaroli A.C."/>
            <person name="Estep M."/>
            <person name="Feng L."/>
            <person name="Vaughn J.N."/>
            <person name="Grimwood J."/>
            <person name="Jenkins J."/>
            <person name="Barry K."/>
            <person name="Lindquist E."/>
            <person name="Hellsten U."/>
            <person name="Deshpande S."/>
            <person name="Wang X."/>
            <person name="Wu X."/>
            <person name="Mitros T."/>
            <person name="Triplett J."/>
            <person name="Yang X."/>
            <person name="Ye C.Y."/>
            <person name="Mauro-Herrera M."/>
            <person name="Wang L."/>
            <person name="Li P."/>
            <person name="Sharma M."/>
            <person name="Sharma R."/>
            <person name="Ronald P.C."/>
            <person name="Panaud O."/>
            <person name="Kellogg E.A."/>
            <person name="Brutnell T.P."/>
            <person name="Doust A.N."/>
            <person name="Tuskan G.A."/>
            <person name="Rokhsar D."/>
            <person name="Devos K.M."/>
        </authorList>
    </citation>
    <scope>NUCLEOTIDE SEQUENCE [LARGE SCALE GENOMIC DNA]</scope>
    <source>
        <strain evidence="2">cv. Yugu1</strain>
    </source>
</reference>
<evidence type="ECO:0000313" key="2">
    <source>
        <dbReference type="Proteomes" id="UP000004995"/>
    </source>
</evidence>
<reference evidence="1" key="2">
    <citation type="submission" date="2018-08" db="UniProtKB">
        <authorList>
            <consortium name="EnsemblPlants"/>
        </authorList>
    </citation>
    <scope>IDENTIFICATION</scope>
    <source>
        <strain evidence="1">Yugu1</strain>
    </source>
</reference>
<dbReference type="InParanoid" id="K3ZZH8"/>
<protein>
    <submittedName>
        <fullName evidence="1">Uncharacterized protein</fullName>
    </submittedName>
</protein>
<dbReference type="Proteomes" id="UP000004995">
    <property type="component" value="Unassembled WGS sequence"/>
</dbReference>
<keyword evidence="2" id="KW-1185">Reference proteome</keyword>
<accession>K3ZZH8</accession>
<dbReference type="HOGENOM" id="CLU_2946038_0_0_1"/>
<sequence>MELAKASVPARQKDAVALVCCSVLAVHQNSQARHVEVILLCLLLHVNQVILETPKVICCA</sequence>
<name>K3ZZH8_SETIT</name>
<dbReference type="AlphaFoldDB" id="K3ZZH8"/>
<dbReference type="Gramene" id="KQL23654">
    <property type="protein sequence ID" value="KQL23654"/>
    <property type="gene ID" value="SETIT_032012mg"/>
</dbReference>
<dbReference type="EnsemblPlants" id="KQL23654">
    <property type="protein sequence ID" value="KQL23654"/>
    <property type="gene ID" value="SETIT_032012mg"/>
</dbReference>
<proteinExistence type="predicted"/>
<dbReference type="EMBL" id="AGNK02000894">
    <property type="status" value="NOT_ANNOTATED_CDS"/>
    <property type="molecule type" value="Genomic_DNA"/>
</dbReference>
<organism evidence="1 2">
    <name type="scientific">Setaria italica</name>
    <name type="common">Foxtail millet</name>
    <name type="synonym">Panicum italicum</name>
    <dbReference type="NCBI Taxonomy" id="4555"/>
    <lineage>
        <taxon>Eukaryota</taxon>
        <taxon>Viridiplantae</taxon>
        <taxon>Streptophyta</taxon>
        <taxon>Embryophyta</taxon>
        <taxon>Tracheophyta</taxon>
        <taxon>Spermatophyta</taxon>
        <taxon>Magnoliopsida</taxon>
        <taxon>Liliopsida</taxon>
        <taxon>Poales</taxon>
        <taxon>Poaceae</taxon>
        <taxon>PACMAD clade</taxon>
        <taxon>Panicoideae</taxon>
        <taxon>Panicodae</taxon>
        <taxon>Paniceae</taxon>
        <taxon>Cenchrinae</taxon>
        <taxon>Setaria</taxon>
    </lineage>
</organism>
<evidence type="ECO:0000313" key="1">
    <source>
        <dbReference type="EnsemblPlants" id="KQL23654"/>
    </source>
</evidence>